<dbReference type="GO" id="GO:0051536">
    <property type="term" value="F:iron-sulfur cluster binding"/>
    <property type="evidence" value="ECO:0007669"/>
    <property type="project" value="UniProtKB-KW"/>
</dbReference>
<dbReference type="GO" id="GO:0005506">
    <property type="term" value="F:iron ion binding"/>
    <property type="evidence" value="ECO:0007669"/>
    <property type="project" value="InterPro"/>
</dbReference>
<keyword evidence="3" id="KW-0411">Iron-sulfur</keyword>
<name>D2MQ19_9FIRM</name>
<dbReference type="PANTHER" id="PTHR11615">
    <property type="entry name" value="NITRATE, FORMATE, IRON DEHYDROGENASE"/>
    <property type="match status" value="1"/>
</dbReference>
<reference evidence="6" key="1">
    <citation type="submission" date="2009-12" db="EMBL/GenBank/DDBJ databases">
        <title>Sequence of Clostridiales genomosp. BVAB3 str. UPII9-5.</title>
        <authorList>
            <person name="Madupu R."/>
            <person name="Durkin A.S."/>
            <person name="Torralba M."/>
            <person name="Methe B."/>
            <person name="Sutton G.G."/>
            <person name="Strausberg R.L."/>
            <person name="Nelson K.E."/>
        </authorList>
    </citation>
    <scope>NUCLEOTIDE SEQUENCE [LARGE SCALE GENOMIC DNA]</scope>
    <source>
        <strain evidence="6">W1219</strain>
    </source>
</reference>
<dbReference type="SUPFAM" id="SSF54862">
    <property type="entry name" value="4Fe-4S ferredoxins"/>
    <property type="match status" value="1"/>
</dbReference>
<protein>
    <submittedName>
        <fullName evidence="5">Hydrogenase, Fe-only</fullName>
        <ecNumber evidence="5">1.12.-.-</ecNumber>
    </submittedName>
</protein>
<dbReference type="eggNOG" id="COG4624">
    <property type="taxonomic scope" value="Bacteria"/>
</dbReference>
<dbReference type="Pfam" id="PF02256">
    <property type="entry name" value="Fe_hyd_SSU"/>
    <property type="match status" value="1"/>
</dbReference>
<dbReference type="RefSeq" id="WP_006627482.1">
    <property type="nucleotide sequence ID" value="NZ_ADFR01000015.1"/>
</dbReference>
<keyword evidence="2" id="KW-0408">Iron</keyword>
<dbReference type="InterPro" id="IPR017900">
    <property type="entry name" value="4Fe4S_Fe_S_CS"/>
</dbReference>
<sequence>MSQYQNLDKRVPIALDNVSLVQDLDKCKNCTLCRRACVNDAGVMDFYDLTTNGDRPICINCGQCAVACPFDCINERSEISEVKKAIMDPQSVVVFQTAPAIRVGLGEEFGMEYGSFVEGKVITALRQLGADYVLDTNFGADMTIMEEASELIERLTSSNHPLPQLTSCCPAWVKFVETFYPELIPHLSSAKSPILMAAATQKTYFAKKHQIDPSKMVTVCVTPCTAKKAEIRRPEMNSSAQYWNQENLRDGDLCITVRELAKWIREEEIDFVNLEEGSFDQVMGEASGGGVIFGNTGGVMESAMRSAYKFMTNENAPLSLIPFKEIRGLQGVKEADVQIGKHTLHVAAISGTGNFRKFYLEMKESGKHYDFIEVMACPGGCIGGGGMPRVKMPKVMAAKQARIDSLYKRDGEVVIKTAQDNSEIQNMYNEFFGAPLSEQSHQLLHTEGFMDRSSDLGPNGACTPETCPTSIANLKKAALAAKQKEHGEKA</sequence>
<dbReference type="Gene3D" id="3.40.50.1780">
    <property type="match status" value="1"/>
</dbReference>
<dbReference type="SMART" id="SM00902">
    <property type="entry name" value="Fe_hyd_SSU"/>
    <property type="match status" value="1"/>
</dbReference>
<dbReference type="EMBL" id="ADFR01000015">
    <property type="protein sequence ID" value="EFC05342.1"/>
    <property type="molecule type" value="Genomic_DNA"/>
</dbReference>
<dbReference type="Gene3D" id="3.30.70.20">
    <property type="match status" value="1"/>
</dbReference>
<gene>
    <name evidence="5" type="ORF">HMPREF9013_1367</name>
</gene>
<organism evidence="5 6">
    <name type="scientific">Bulleidia extructa W1219</name>
    <dbReference type="NCBI Taxonomy" id="679192"/>
    <lineage>
        <taxon>Bacteria</taxon>
        <taxon>Bacillati</taxon>
        <taxon>Bacillota</taxon>
        <taxon>Erysipelotrichia</taxon>
        <taxon>Erysipelotrichales</taxon>
        <taxon>Erysipelotrichaceae</taxon>
        <taxon>Bulleidia</taxon>
    </lineage>
</organism>
<dbReference type="InterPro" id="IPR050340">
    <property type="entry name" value="Cytosolic_Fe-S_CAF"/>
</dbReference>
<dbReference type="Gene3D" id="3.40.950.10">
    <property type="entry name" value="Fe-only Hydrogenase (Larger Subunit), Chain L, domain 3"/>
    <property type="match status" value="1"/>
</dbReference>
<dbReference type="InterPro" id="IPR004108">
    <property type="entry name" value="Fe_hydrogenase_lsu_C"/>
</dbReference>
<dbReference type="Pfam" id="PF13237">
    <property type="entry name" value="Fer4_10"/>
    <property type="match status" value="1"/>
</dbReference>
<dbReference type="Gene3D" id="4.10.260.20">
    <property type="entry name" value="Iron hydrogenase, small subunit"/>
    <property type="match status" value="1"/>
</dbReference>
<accession>D2MQ19</accession>
<dbReference type="InterPro" id="IPR013352">
    <property type="entry name" value="Fe_hydrogenase_subset"/>
</dbReference>
<keyword evidence="5" id="KW-0560">Oxidoreductase</keyword>
<dbReference type="eggNOG" id="COG1146">
    <property type="taxonomic scope" value="Bacteria"/>
</dbReference>
<dbReference type="PROSITE" id="PS51379">
    <property type="entry name" value="4FE4S_FER_2"/>
    <property type="match status" value="1"/>
</dbReference>
<dbReference type="InterPro" id="IPR003149">
    <property type="entry name" value="Fe_hydrogenase_ssu"/>
</dbReference>
<evidence type="ECO:0000313" key="6">
    <source>
        <dbReference type="Proteomes" id="UP000005017"/>
    </source>
</evidence>
<dbReference type="OrthoDB" id="9805142at2"/>
<dbReference type="PROSITE" id="PS00198">
    <property type="entry name" value="4FE4S_FER_1"/>
    <property type="match status" value="1"/>
</dbReference>
<dbReference type="InterPro" id="IPR036991">
    <property type="entry name" value="Fe_hydrogenase_ssu_sf"/>
</dbReference>
<dbReference type="Pfam" id="PF02906">
    <property type="entry name" value="Fe_hyd_lg_C"/>
    <property type="match status" value="1"/>
</dbReference>
<evidence type="ECO:0000313" key="5">
    <source>
        <dbReference type="EMBL" id="EFC05342.1"/>
    </source>
</evidence>
<feature type="domain" description="4Fe-4S ferredoxin-type" evidence="4">
    <location>
        <begin position="47"/>
        <end position="78"/>
    </location>
</feature>
<keyword evidence="6" id="KW-1185">Reference proteome</keyword>
<proteinExistence type="predicted"/>
<evidence type="ECO:0000256" key="2">
    <source>
        <dbReference type="ARBA" id="ARBA00023004"/>
    </source>
</evidence>
<dbReference type="SUPFAM" id="SSF53920">
    <property type="entry name" value="Fe-only hydrogenase"/>
    <property type="match status" value="1"/>
</dbReference>
<comment type="caution">
    <text evidence="5">The sequence shown here is derived from an EMBL/GenBank/DDBJ whole genome shotgun (WGS) entry which is preliminary data.</text>
</comment>
<dbReference type="NCBIfam" id="TIGR02512">
    <property type="entry name" value="FeFe_hydrog_A"/>
    <property type="match status" value="1"/>
</dbReference>
<evidence type="ECO:0000259" key="4">
    <source>
        <dbReference type="PROSITE" id="PS51379"/>
    </source>
</evidence>
<keyword evidence="1" id="KW-0479">Metal-binding</keyword>
<evidence type="ECO:0000256" key="3">
    <source>
        <dbReference type="ARBA" id="ARBA00023014"/>
    </source>
</evidence>
<dbReference type="InterPro" id="IPR009016">
    <property type="entry name" value="Fe_hydrogenase"/>
</dbReference>
<dbReference type="InterPro" id="IPR017896">
    <property type="entry name" value="4Fe4S_Fe-S-bd"/>
</dbReference>
<evidence type="ECO:0000256" key="1">
    <source>
        <dbReference type="ARBA" id="ARBA00022723"/>
    </source>
</evidence>
<dbReference type="Proteomes" id="UP000005017">
    <property type="component" value="Unassembled WGS sequence"/>
</dbReference>
<dbReference type="EC" id="1.12.-.-" evidence="5"/>
<dbReference type="STRING" id="679192.HMPREF9013_1367"/>
<dbReference type="GO" id="GO:0008901">
    <property type="term" value="F:ferredoxin hydrogenase activity"/>
    <property type="evidence" value="ECO:0007669"/>
    <property type="project" value="InterPro"/>
</dbReference>
<dbReference type="AlphaFoldDB" id="D2MQ19"/>